<name>A0A2A2LFF1_9BILA</name>
<dbReference type="Gene3D" id="3.40.50.300">
    <property type="entry name" value="P-loop containing nucleotide triphosphate hydrolases"/>
    <property type="match status" value="1"/>
</dbReference>
<dbReference type="STRING" id="2018661.A0A2A2LFF1"/>
<keyword evidence="6" id="KW-1133">Transmembrane helix</keyword>
<dbReference type="OrthoDB" id="545675at2759"/>
<dbReference type="PANTHER" id="PTHR12788">
    <property type="entry name" value="PROTEIN-TYROSINE SULFOTRANSFERASE 2"/>
    <property type="match status" value="1"/>
</dbReference>
<protein>
    <recommendedName>
        <fullName evidence="2 5">Protein-tyrosine sulfotransferase</fullName>
        <ecNumber evidence="2 5">2.8.2.20</ecNumber>
    </recommendedName>
</protein>
<evidence type="ECO:0000313" key="7">
    <source>
        <dbReference type="EMBL" id="PAV84981.1"/>
    </source>
</evidence>
<keyword evidence="6" id="KW-0472">Membrane</keyword>
<evidence type="ECO:0000313" key="8">
    <source>
        <dbReference type="Proteomes" id="UP000218231"/>
    </source>
</evidence>
<comment type="function">
    <text evidence="5">Catalyzes the O-sulfation of tyrosine residues within acidic motifs of polypeptides, using 3'-phosphoadenylyl sulfate (PAPS) as cosubstrate.</text>
</comment>
<gene>
    <name evidence="7" type="ORF">WR25_12903</name>
</gene>
<dbReference type="SUPFAM" id="SSF52540">
    <property type="entry name" value="P-loop containing nucleoside triphosphate hydrolases"/>
    <property type="match status" value="1"/>
</dbReference>
<dbReference type="Pfam" id="PF13469">
    <property type="entry name" value="Sulfotransfer_3"/>
    <property type="match status" value="1"/>
</dbReference>
<dbReference type="PANTHER" id="PTHR12788:SF7">
    <property type="entry name" value="PROTEIN-TYROSINE SULFOTRANSFERASE-RELATED"/>
    <property type="match status" value="1"/>
</dbReference>
<comment type="similarity">
    <text evidence="1 5">Belongs to the protein sulfotransferase family.</text>
</comment>
<sequence length="259" mass="30023">MRATDFWKVYSALITLLLFLFFLLHMKQRTYILDINEALSSSEEDGRYKRRLFGNDEALIFVGGIPRSGTTLIRAMLDAHKDIRCGGETHIIPAFLSFMGSWWDQKWTALNGVTTEVLNDASSAFIMEVIAKHGKLAPRLCNKDPYTALQLPALHRMFPNAKYILMLRDGRAIVHSLIDRQVPVMGWNVSDPQVIYERRANYERISTFHVYYERLVQRPEIEMRRVLAFVDVPFSEDVLHHHEQIGKEVDLNSYESFIS</sequence>
<organism evidence="7 8">
    <name type="scientific">Diploscapter pachys</name>
    <dbReference type="NCBI Taxonomy" id="2018661"/>
    <lineage>
        <taxon>Eukaryota</taxon>
        <taxon>Metazoa</taxon>
        <taxon>Ecdysozoa</taxon>
        <taxon>Nematoda</taxon>
        <taxon>Chromadorea</taxon>
        <taxon>Rhabditida</taxon>
        <taxon>Rhabditina</taxon>
        <taxon>Rhabditomorpha</taxon>
        <taxon>Rhabditoidea</taxon>
        <taxon>Rhabditidae</taxon>
        <taxon>Diploscapter</taxon>
    </lineage>
</organism>
<dbReference type="EC" id="2.8.2.20" evidence="2 5"/>
<evidence type="ECO:0000256" key="2">
    <source>
        <dbReference type="ARBA" id="ARBA00013262"/>
    </source>
</evidence>
<evidence type="ECO:0000256" key="1">
    <source>
        <dbReference type="ARBA" id="ARBA00009988"/>
    </source>
</evidence>
<comment type="caution">
    <text evidence="7">The sequence shown here is derived from an EMBL/GenBank/DDBJ whole genome shotgun (WGS) entry which is preliminary data.</text>
</comment>
<dbReference type="GO" id="GO:0005794">
    <property type="term" value="C:Golgi apparatus"/>
    <property type="evidence" value="ECO:0007669"/>
    <property type="project" value="UniProtKB-ARBA"/>
</dbReference>
<keyword evidence="6" id="KW-0812">Transmembrane</keyword>
<dbReference type="Proteomes" id="UP000218231">
    <property type="component" value="Unassembled WGS sequence"/>
</dbReference>
<comment type="catalytic activity">
    <reaction evidence="4 5">
        <text>L-tyrosyl-[protein] + 3'-phosphoadenylyl sulfate = O-sulfo-L-tyrosine-[protein] + adenosine 3',5'-bisphosphate + H(+)</text>
        <dbReference type="Rhea" id="RHEA:16801"/>
        <dbReference type="Rhea" id="RHEA-COMP:10136"/>
        <dbReference type="Rhea" id="RHEA-COMP:11688"/>
        <dbReference type="ChEBI" id="CHEBI:15378"/>
        <dbReference type="ChEBI" id="CHEBI:46858"/>
        <dbReference type="ChEBI" id="CHEBI:58339"/>
        <dbReference type="ChEBI" id="CHEBI:58343"/>
        <dbReference type="ChEBI" id="CHEBI:65286"/>
        <dbReference type="EC" id="2.8.2.20"/>
    </reaction>
</comment>
<feature type="transmembrane region" description="Helical" evidence="6">
    <location>
        <begin position="6"/>
        <end position="24"/>
    </location>
</feature>
<dbReference type="EMBL" id="LIAE01006809">
    <property type="protein sequence ID" value="PAV84981.1"/>
    <property type="molecule type" value="Genomic_DNA"/>
</dbReference>
<proteinExistence type="inferred from homology"/>
<dbReference type="InterPro" id="IPR026634">
    <property type="entry name" value="TPST-like"/>
</dbReference>
<keyword evidence="3 5" id="KW-0808">Transferase</keyword>
<evidence type="ECO:0000256" key="6">
    <source>
        <dbReference type="SAM" id="Phobius"/>
    </source>
</evidence>
<dbReference type="AlphaFoldDB" id="A0A2A2LFF1"/>
<evidence type="ECO:0000256" key="5">
    <source>
        <dbReference type="RuleBase" id="RU365018"/>
    </source>
</evidence>
<keyword evidence="8" id="KW-1185">Reference proteome</keyword>
<evidence type="ECO:0000256" key="4">
    <source>
        <dbReference type="ARBA" id="ARBA00048460"/>
    </source>
</evidence>
<reference evidence="7 8" key="1">
    <citation type="journal article" date="2017" name="Curr. Biol.">
        <title>Genome architecture and evolution of a unichromosomal asexual nematode.</title>
        <authorList>
            <person name="Fradin H."/>
            <person name="Zegar C."/>
            <person name="Gutwein M."/>
            <person name="Lucas J."/>
            <person name="Kovtun M."/>
            <person name="Corcoran D."/>
            <person name="Baugh L.R."/>
            <person name="Kiontke K."/>
            <person name="Gunsalus K."/>
            <person name="Fitch D.H."/>
            <person name="Piano F."/>
        </authorList>
    </citation>
    <scope>NUCLEOTIDE SEQUENCE [LARGE SCALE GENOMIC DNA]</scope>
    <source>
        <strain evidence="7">PF1309</strain>
    </source>
</reference>
<dbReference type="GO" id="GO:0008476">
    <property type="term" value="F:protein-tyrosine sulfotransferase activity"/>
    <property type="evidence" value="ECO:0007669"/>
    <property type="project" value="UniProtKB-EC"/>
</dbReference>
<evidence type="ECO:0000256" key="3">
    <source>
        <dbReference type="ARBA" id="ARBA00022679"/>
    </source>
</evidence>
<accession>A0A2A2LFF1</accession>
<dbReference type="InterPro" id="IPR027417">
    <property type="entry name" value="P-loop_NTPase"/>
</dbReference>